<dbReference type="EMBL" id="WWCR01000009">
    <property type="protein sequence ID" value="MYM72708.1"/>
    <property type="molecule type" value="Genomic_DNA"/>
</dbReference>
<reference evidence="2 3" key="1">
    <citation type="submission" date="2019-12" db="EMBL/GenBank/DDBJ databases">
        <title>Novel species isolated from a subtropical stream in China.</title>
        <authorList>
            <person name="Lu H."/>
        </authorList>
    </citation>
    <scope>NUCLEOTIDE SEQUENCE [LARGE SCALE GENOMIC DNA]</scope>
    <source>
        <strain evidence="2 3">FT134W</strain>
    </source>
</reference>
<keyword evidence="1" id="KW-0472">Membrane</keyword>
<proteinExistence type="predicted"/>
<name>A0A7X4GZT9_9BURK</name>
<evidence type="ECO:0000313" key="2">
    <source>
        <dbReference type="EMBL" id="MYM72708.1"/>
    </source>
</evidence>
<keyword evidence="1" id="KW-1133">Transmembrane helix</keyword>
<dbReference type="Pfam" id="PF07963">
    <property type="entry name" value="N_methyl"/>
    <property type="match status" value="1"/>
</dbReference>
<keyword evidence="1" id="KW-0812">Transmembrane</keyword>
<evidence type="ECO:0000256" key="1">
    <source>
        <dbReference type="SAM" id="Phobius"/>
    </source>
</evidence>
<protein>
    <submittedName>
        <fullName evidence="2">Pilus assembly protein PilW</fullName>
    </submittedName>
</protein>
<dbReference type="InterPro" id="IPR032092">
    <property type="entry name" value="PilW"/>
</dbReference>
<accession>A0A7X4GZT9</accession>
<dbReference type="Proteomes" id="UP000469734">
    <property type="component" value="Unassembled WGS sequence"/>
</dbReference>
<dbReference type="Pfam" id="PF16074">
    <property type="entry name" value="PilW"/>
    <property type="match status" value="1"/>
</dbReference>
<dbReference type="AlphaFoldDB" id="A0A7X4GZT9"/>
<evidence type="ECO:0000313" key="3">
    <source>
        <dbReference type="Proteomes" id="UP000469734"/>
    </source>
</evidence>
<dbReference type="RefSeq" id="WP_161050107.1">
    <property type="nucleotide sequence ID" value="NZ_WWCR01000009.1"/>
</dbReference>
<organism evidence="2 3">
    <name type="scientific">Duganella margarita</name>
    <dbReference type="NCBI Taxonomy" id="2692170"/>
    <lineage>
        <taxon>Bacteria</taxon>
        <taxon>Pseudomonadati</taxon>
        <taxon>Pseudomonadota</taxon>
        <taxon>Betaproteobacteria</taxon>
        <taxon>Burkholderiales</taxon>
        <taxon>Oxalobacteraceae</taxon>
        <taxon>Telluria group</taxon>
        <taxon>Duganella</taxon>
    </lineage>
</organism>
<dbReference type="InterPro" id="IPR012902">
    <property type="entry name" value="N_methyl_site"/>
</dbReference>
<sequence>MRRVPAPRRRPGFSLIELMVSVVIGMLAILFATRLVISGEQTKDSAVGGSDSMQNGMLALYSISNDAAQSGWGLNDTLAAGCETSFSDSGKYALAQISVNGITRTPLAAAVIQPGGAGSDVISLYAGKSAAAVASLRINGEIAVGASVLPTTTQAPFGFAAGDVLLVVPEPATAANPACSIVQMSGMQAAPDNDKIALGSGSNFRFGPTAGIQNAYAKGGGRIFNLGAPGRLAFHTWSVAGGTLLLRATDQAGASEKGVSVTDNIVAIKAQYGLDTRVMTVYNPLPPPDGSGVQLTQWSNAMIDADSDLVVAGPGDFQRVVALRLAVVARSKTAQRPGSDGQCHATETKPTLFSTAVGSAAAVPVTVNVAVTGDPIAWQCYRYRVFEAVVPVRNAQWRP</sequence>
<comment type="caution">
    <text evidence="2">The sequence shown here is derived from an EMBL/GenBank/DDBJ whole genome shotgun (WGS) entry which is preliminary data.</text>
</comment>
<gene>
    <name evidence="2" type="ORF">GTP56_10920</name>
</gene>
<feature type="transmembrane region" description="Helical" evidence="1">
    <location>
        <begin position="12"/>
        <end position="37"/>
    </location>
</feature>
<dbReference type="GO" id="GO:0043683">
    <property type="term" value="P:type IV pilus assembly"/>
    <property type="evidence" value="ECO:0007669"/>
    <property type="project" value="InterPro"/>
</dbReference>